<accession>A0A397V6V9</accession>
<feature type="coiled-coil region" evidence="1">
    <location>
        <begin position="18"/>
        <end position="52"/>
    </location>
</feature>
<proteinExistence type="predicted"/>
<sequence>MYVLKNTIKVEYSTTFGLECIQQHFISLENTRNQAQENVKKAQNKQKAYHDQKRIETYQIGDKRMIKGTRIAEIRVMATETSFINNQGKPVNLSLLEGSITNPSNRAMESYLSDLQRIDISTRLPDLAPEGTLTEKLTLYVKKFFLANAINQSVTAHDELQNRIGGNKGKEVWRVALRAYQLYDVRGSYNLLENKYITAHALYRMNKKNFKLLLDEARKVRAQELSEFFNESFAGAQE</sequence>
<comment type="caution">
    <text evidence="2">The sequence shown here is derived from an EMBL/GenBank/DDBJ whole genome shotgun (WGS) entry which is preliminary data.</text>
</comment>
<gene>
    <name evidence="2" type="ORF">C2G38_2246878</name>
</gene>
<dbReference type="EMBL" id="QKWP01000660">
    <property type="protein sequence ID" value="RIB16639.1"/>
    <property type="molecule type" value="Genomic_DNA"/>
</dbReference>
<protein>
    <submittedName>
        <fullName evidence="2">Uncharacterized protein</fullName>
    </submittedName>
</protein>
<evidence type="ECO:0000256" key="1">
    <source>
        <dbReference type="SAM" id="Coils"/>
    </source>
</evidence>
<evidence type="ECO:0000313" key="2">
    <source>
        <dbReference type="EMBL" id="RIB16639.1"/>
    </source>
</evidence>
<keyword evidence="3" id="KW-1185">Reference proteome</keyword>
<evidence type="ECO:0000313" key="3">
    <source>
        <dbReference type="Proteomes" id="UP000266673"/>
    </source>
</evidence>
<name>A0A397V6V9_9GLOM</name>
<reference evidence="2 3" key="1">
    <citation type="submission" date="2018-06" db="EMBL/GenBank/DDBJ databases">
        <title>Comparative genomics reveals the genomic features of Rhizophagus irregularis, R. cerebriforme, R. diaphanum and Gigaspora rosea, and their symbiotic lifestyle signature.</title>
        <authorList>
            <person name="Morin E."/>
            <person name="San Clemente H."/>
            <person name="Chen E.C.H."/>
            <person name="De La Providencia I."/>
            <person name="Hainaut M."/>
            <person name="Kuo A."/>
            <person name="Kohler A."/>
            <person name="Murat C."/>
            <person name="Tang N."/>
            <person name="Roy S."/>
            <person name="Loubradou J."/>
            <person name="Henrissat B."/>
            <person name="Grigoriev I.V."/>
            <person name="Corradi N."/>
            <person name="Roux C."/>
            <person name="Martin F.M."/>
        </authorList>
    </citation>
    <scope>NUCLEOTIDE SEQUENCE [LARGE SCALE GENOMIC DNA]</scope>
    <source>
        <strain evidence="2 3">DAOM 194757</strain>
    </source>
</reference>
<dbReference type="Proteomes" id="UP000266673">
    <property type="component" value="Unassembled WGS sequence"/>
</dbReference>
<organism evidence="2 3">
    <name type="scientific">Gigaspora rosea</name>
    <dbReference type="NCBI Taxonomy" id="44941"/>
    <lineage>
        <taxon>Eukaryota</taxon>
        <taxon>Fungi</taxon>
        <taxon>Fungi incertae sedis</taxon>
        <taxon>Mucoromycota</taxon>
        <taxon>Glomeromycotina</taxon>
        <taxon>Glomeromycetes</taxon>
        <taxon>Diversisporales</taxon>
        <taxon>Gigasporaceae</taxon>
        <taxon>Gigaspora</taxon>
    </lineage>
</organism>
<dbReference type="AlphaFoldDB" id="A0A397V6V9"/>
<dbReference type="OrthoDB" id="2421164at2759"/>
<keyword evidence="1" id="KW-0175">Coiled coil</keyword>